<feature type="transmembrane region" description="Helical" evidence="1">
    <location>
        <begin position="12"/>
        <end position="31"/>
    </location>
</feature>
<dbReference type="AlphaFoldDB" id="A0A4V2EYP1"/>
<dbReference type="Proteomes" id="UP000293289">
    <property type="component" value="Unassembled WGS sequence"/>
</dbReference>
<sequence>MNDVVTLEPWSPWPLLIPGVVLVVAVVASVLGTRHRHKRVRELGYLGFLVAALAALAMVWVLSAIWDSRQRVEALTELGYLTPTFGGGMSFAAGTTGVVPFQAVHGEERVRGVLRPLGGDQWEVSLVDEDEDD</sequence>
<gene>
    <name evidence="2" type="ORF">EV187_3579</name>
</gene>
<keyword evidence="1" id="KW-0812">Transmembrane</keyword>
<keyword evidence="1" id="KW-1133">Transmembrane helix</keyword>
<comment type="caution">
    <text evidence="2">The sequence shown here is derived from an EMBL/GenBank/DDBJ whole genome shotgun (WGS) entry which is preliminary data.</text>
</comment>
<evidence type="ECO:0000313" key="2">
    <source>
        <dbReference type="EMBL" id="RZS63670.1"/>
    </source>
</evidence>
<proteinExistence type="predicted"/>
<feature type="transmembrane region" description="Helical" evidence="1">
    <location>
        <begin position="78"/>
        <end position="101"/>
    </location>
</feature>
<feature type="transmembrane region" description="Helical" evidence="1">
    <location>
        <begin position="43"/>
        <end position="66"/>
    </location>
</feature>
<organism evidence="2 3">
    <name type="scientific">Agromyces ramosus</name>
    <dbReference type="NCBI Taxonomy" id="33879"/>
    <lineage>
        <taxon>Bacteria</taxon>
        <taxon>Bacillati</taxon>
        <taxon>Actinomycetota</taxon>
        <taxon>Actinomycetes</taxon>
        <taxon>Micrococcales</taxon>
        <taxon>Microbacteriaceae</taxon>
        <taxon>Agromyces</taxon>
    </lineage>
</organism>
<keyword evidence="1" id="KW-0472">Membrane</keyword>
<evidence type="ECO:0000256" key="1">
    <source>
        <dbReference type="SAM" id="Phobius"/>
    </source>
</evidence>
<name>A0A4V2EYP1_9MICO</name>
<keyword evidence="3" id="KW-1185">Reference proteome</keyword>
<reference evidence="2 3" key="1">
    <citation type="submission" date="2019-02" db="EMBL/GenBank/DDBJ databases">
        <title>Genomic Encyclopedia of Type Strains, Phase IV (KMG-IV): sequencing the most valuable type-strain genomes for metagenomic binning, comparative biology and taxonomic classification.</title>
        <authorList>
            <person name="Goeker M."/>
        </authorList>
    </citation>
    <scope>NUCLEOTIDE SEQUENCE [LARGE SCALE GENOMIC DNA]</scope>
    <source>
        <strain evidence="2 3">DSM 43045</strain>
    </source>
</reference>
<dbReference type="RefSeq" id="WP_130354392.1">
    <property type="nucleotide sequence ID" value="NZ_SGWY01000004.1"/>
</dbReference>
<protein>
    <submittedName>
        <fullName evidence="2">Uncharacterized protein</fullName>
    </submittedName>
</protein>
<dbReference type="OrthoDB" id="5005925at2"/>
<dbReference type="EMBL" id="SGWY01000004">
    <property type="protein sequence ID" value="RZS63670.1"/>
    <property type="molecule type" value="Genomic_DNA"/>
</dbReference>
<accession>A0A4V2EYP1</accession>
<evidence type="ECO:0000313" key="3">
    <source>
        <dbReference type="Proteomes" id="UP000293289"/>
    </source>
</evidence>